<evidence type="ECO:0000256" key="3">
    <source>
        <dbReference type="ARBA" id="ARBA00022679"/>
    </source>
</evidence>
<evidence type="ECO:0000256" key="2">
    <source>
        <dbReference type="ARBA" id="ARBA00022676"/>
    </source>
</evidence>
<dbReference type="InterPro" id="IPR000768">
    <property type="entry name" value="ART"/>
</dbReference>
<evidence type="ECO:0000313" key="11">
    <source>
        <dbReference type="Ensembl" id="ENSJHYP00000011972.1"/>
    </source>
</evidence>
<keyword evidence="5" id="KW-0732">Signal</keyword>
<dbReference type="AlphaFoldDB" id="A0A8C5J4I0"/>
<dbReference type="GO" id="GO:0044194">
    <property type="term" value="C:cytolytic granule"/>
    <property type="evidence" value="ECO:0007669"/>
    <property type="project" value="UniProtKB-ARBA"/>
</dbReference>
<keyword evidence="12" id="KW-1185">Reference proteome</keyword>
<keyword evidence="7 10" id="KW-0520">NAD</keyword>
<dbReference type="GO" id="GO:0106274">
    <property type="term" value="F:NAD+-protein-arginine ADP-ribosyltransferase activity"/>
    <property type="evidence" value="ECO:0007669"/>
    <property type="project" value="UniProtKB-EC"/>
</dbReference>
<evidence type="ECO:0000313" key="12">
    <source>
        <dbReference type="Proteomes" id="UP000694408"/>
    </source>
</evidence>
<dbReference type="GO" id="GO:0003950">
    <property type="term" value="F:NAD+ poly-ADP-ribosyltransferase activity"/>
    <property type="evidence" value="ECO:0007669"/>
    <property type="project" value="UniProtKB-ARBA"/>
</dbReference>
<sequence length="394" mass="44927">MVCPSLSSSVPHCSWWPVPTMALLAHTLTLLAMTVATVAIKVVPLDMARDSFDDRYEGCDPAMHAMLPDLYSFERQMNHLFAWGWYNAEAEWRRRGSLVSPLPSNWHAIALMAYTSPEVYKEFNTAVRTAGHSRQEYLKHFHFKMLHFLLTDALVTLRQAQNWQCRRVFRGVHDVHFQAQQGKRVRFGQFTSTSLSKGIALEFGADTIFEVHTCHGADIRQFSMYPDEEEVLIPPYETFTVTQVIWDGRRTWIWLRSAGIFSKYNCEAQHGDIIRFGEFTLASLSKPTGECSNDTVLEVHTCHGVEIQFFTEHPEEKVVLIPPFETFNVTQITQEGNKTQIQLLSTGAFSEFNCVPGFPHRHPAMDHLMVSITPVTPLSPLWPSPNPSLPSWSL</sequence>
<dbReference type="PRINTS" id="PR00970">
    <property type="entry name" value="RIBTRNSFRASE"/>
</dbReference>
<name>A0A8C5J4I0_JUNHY</name>
<evidence type="ECO:0000256" key="5">
    <source>
        <dbReference type="ARBA" id="ARBA00022729"/>
    </source>
</evidence>
<evidence type="ECO:0000256" key="9">
    <source>
        <dbReference type="ARBA" id="ARBA00047597"/>
    </source>
</evidence>
<dbReference type="EC" id="2.4.2.31" evidence="10"/>
<dbReference type="Proteomes" id="UP000694408">
    <property type="component" value="Unplaced"/>
</dbReference>
<dbReference type="FunFam" id="3.90.176.10:FF:000001">
    <property type="entry name" value="NAD(P)(+)--arginine ADP-ribosyltransferase"/>
    <property type="match status" value="1"/>
</dbReference>
<protein>
    <recommendedName>
        <fullName evidence="10">NAD(P)(+)--arginine ADP-ribosyltransferase</fullName>
        <ecNumber evidence="10">2.4.2.31</ecNumber>
    </recommendedName>
    <alternativeName>
        <fullName evidence="10">Mono(ADP-ribosyl)transferase</fullName>
    </alternativeName>
</protein>
<evidence type="ECO:0000256" key="10">
    <source>
        <dbReference type="RuleBase" id="RU361228"/>
    </source>
</evidence>
<dbReference type="GO" id="GO:0005615">
    <property type="term" value="C:extracellular space"/>
    <property type="evidence" value="ECO:0007669"/>
    <property type="project" value="UniProtKB-ARBA"/>
</dbReference>
<dbReference type="Ensembl" id="ENSJHYT00000014487.1">
    <property type="protein sequence ID" value="ENSJHYP00000011972.1"/>
    <property type="gene ID" value="ENSJHYG00000009343.1"/>
</dbReference>
<evidence type="ECO:0000256" key="8">
    <source>
        <dbReference type="ARBA" id="ARBA00023157"/>
    </source>
</evidence>
<dbReference type="SUPFAM" id="SSF56399">
    <property type="entry name" value="ADP-ribosylation"/>
    <property type="match status" value="2"/>
</dbReference>
<dbReference type="GO" id="GO:0090729">
    <property type="term" value="F:toxin activity"/>
    <property type="evidence" value="ECO:0007669"/>
    <property type="project" value="UniProtKB-KW"/>
</dbReference>
<evidence type="ECO:0000256" key="7">
    <source>
        <dbReference type="ARBA" id="ARBA00023027"/>
    </source>
</evidence>
<keyword evidence="4" id="KW-0548">Nucleotidyltransferase</keyword>
<keyword evidence="6 10" id="KW-0521">NADP</keyword>
<comment type="catalytic activity">
    <reaction evidence="9 10">
        <text>L-arginyl-[protein] + NAD(+) = N(omega)-(ADP-D-ribosyl)-L-arginyl-[protein] + nicotinamide + H(+)</text>
        <dbReference type="Rhea" id="RHEA:19149"/>
        <dbReference type="Rhea" id="RHEA-COMP:10532"/>
        <dbReference type="Rhea" id="RHEA-COMP:15087"/>
        <dbReference type="ChEBI" id="CHEBI:15378"/>
        <dbReference type="ChEBI" id="CHEBI:17154"/>
        <dbReference type="ChEBI" id="CHEBI:29965"/>
        <dbReference type="ChEBI" id="CHEBI:57540"/>
        <dbReference type="ChEBI" id="CHEBI:142554"/>
        <dbReference type="EC" id="2.4.2.31"/>
    </reaction>
</comment>
<accession>A0A8C5J4I0</accession>
<reference evidence="11" key="2">
    <citation type="submission" date="2025-09" db="UniProtKB">
        <authorList>
            <consortium name="Ensembl"/>
        </authorList>
    </citation>
    <scope>IDENTIFICATION</scope>
</reference>
<dbReference type="OMA" id="CTIKMAN"/>
<evidence type="ECO:0000256" key="6">
    <source>
        <dbReference type="ARBA" id="ARBA00022857"/>
    </source>
</evidence>
<dbReference type="GO" id="GO:0016779">
    <property type="term" value="F:nucleotidyltransferase activity"/>
    <property type="evidence" value="ECO:0007669"/>
    <property type="project" value="UniProtKB-KW"/>
</dbReference>
<comment type="similarity">
    <text evidence="1 10">Belongs to the Arg-specific ADP-ribosyltransferase family.</text>
</comment>
<reference evidence="11" key="1">
    <citation type="submission" date="2025-08" db="UniProtKB">
        <authorList>
            <consortium name="Ensembl"/>
        </authorList>
    </citation>
    <scope>IDENTIFICATION</scope>
</reference>
<keyword evidence="8" id="KW-1015">Disulfide bond</keyword>
<keyword evidence="2 10" id="KW-0328">Glycosyltransferase</keyword>
<evidence type="ECO:0000256" key="1">
    <source>
        <dbReference type="ARBA" id="ARBA00009558"/>
    </source>
</evidence>
<dbReference type="PANTHER" id="PTHR10339:SF19">
    <property type="entry name" value="GPI-LINKED NAD(P)(+)--ARGININE ADP-RIBOSYLTRANSFERASE 1"/>
    <property type="match status" value="1"/>
</dbReference>
<keyword evidence="3 10" id="KW-0808">Transferase</keyword>
<dbReference type="InterPro" id="IPR050999">
    <property type="entry name" value="ADP-ribosyltransferase_ARG"/>
</dbReference>
<dbReference type="GO" id="GO:0046677">
    <property type="term" value="P:response to antibiotic"/>
    <property type="evidence" value="ECO:0007669"/>
    <property type="project" value="UniProtKB-ARBA"/>
</dbReference>
<dbReference type="PANTHER" id="PTHR10339">
    <property type="entry name" value="ADP-RIBOSYLTRANSFERASE"/>
    <property type="match status" value="1"/>
</dbReference>
<dbReference type="PROSITE" id="PS01291">
    <property type="entry name" value="ART"/>
    <property type="match status" value="1"/>
</dbReference>
<dbReference type="Gene3D" id="3.90.176.10">
    <property type="entry name" value="Toxin ADP-ribosyltransferase, Chain A, domain 1"/>
    <property type="match status" value="2"/>
</dbReference>
<dbReference type="Pfam" id="PF01129">
    <property type="entry name" value="ART"/>
    <property type="match status" value="2"/>
</dbReference>
<evidence type="ECO:0000256" key="4">
    <source>
        <dbReference type="ARBA" id="ARBA00022695"/>
    </source>
</evidence>
<organism evidence="11 12">
    <name type="scientific">Junco hyemalis</name>
    <name type="common">Dark-eyed junco</name>
    <dbReference type="NCBI Taxonomy" id="40217"/>
    <lineage>
        <taxon>Eukaryota</taxon>
        <taxon>Metazoa</taxon>
        <taxon>Chordata</taxon>
        <taxon>Craniata</taxon>
        <taxon>Vertebrata</taxon>
        <taxon>Euteleostomi</taxon>
        <taxon>Archelosauria</taxon>
        <taxon>Archosauria</taxon>
        <taxon>Dinosauria</taxon>
        <taxon>Saurischia</taxon>
        <taxon>Theropoda</taxon>
        <taxon>Coelurosauria</taxon>
        <taxon>Aves</taxon>
        <taxon>Neognathae</taxon>
        <taxon>Neoaves</taxon>
        <taxon>Telluraves</taxon>
        <taxon>Australaves</taxon>
        <taxon>Passeriformes</taxon>
        <taxon>Passerellidae</taxon>
        <taxon>Junco</taxon>
    </lineage>
</organism>
<dbReference type="PROSITE" id="PS51996">
    <property type="entry name" value="TR_MART"/>
    <property type="match status" value="1"/>
</dbReference>
<proteinExistence type="inferred from homology"/>